<dbReference type="GO" id="GO:0005634">
    <property type="term" value="C:nucleus"/>
    <property type="evidence" value="ECO:0000318"/>
    <property type="project" value="GO_Central"/>
</dbReference>
<evidence type="ECO:0000256" key="3">
    <source>
        <dbReference type="ARBA" id="ARBA00023125"/>
    </source>
</evidence>
<dbReference type="Pfam" id="PF00847">
    <property type="entry name" value="AP2"/>
    <property type="match status" value="1"/>
</dbReference>
<keyword evidence="2" id="KW-0805">Transcription regulation</keyword>
<dbReference type="PANTHER" id="PTHR31241:SF24">
    <property type="entry name" value="ETHYLENE-RESPONSIVE TRANSCRIPTION FACTOR ABI4"/>
    <property type="match status" value="1"/>
</dbReference>
<name>A0A0K9NNU8_ZOSMR</name>
<gene>
    <name evidence="9" type="ORF">ZOSMA_778G00030</name>
</gene>
<dbReference type="SUPFAM" id="SSF54171">
    <property type="entry name" value="DNA-binding domain"/>
    <property type="match status" value="1"/>
</dbReference>
<evidence type="ECO:0000313" key="10">
    <source>
        <dbReference type="Proteomes" id="UP000036987"/>
    </source>
</evidence>
<dbReference type="SMART" id="SM00380">
    <property type="entry name" value="AP2"/>
    <property type="match status" value="1"/>
</dbReference>
<keyword evidence="4" id="KW-0804">Transcription</keyword>
<evidence type="ECO:0000256" key="6">
    <source>
        <dbReference type="ARBA" id="ARBA00024343"/>
    </source>
</evidence>
<comment type="similarity">
    <text evidence="6">Belongs to the AP2/ERF transcription factor family. ERF subfamily.</text>
</comment>
<dbReference type="CDD" id="cd00018">
    <property type="entry name" value="AP2"/>
    <property type="match status" value="1"/>
</dbReference>
<comment type="subcellular location">
    <subcellularLocation>
        <location evidence="1">Nucleus</location>
    </subcellularLocation>
</comment>
<dbReference type="OrthoDB" id="1938645at2759"/>
<dbReference type="PRINTS" id="PR00367">
    <property type="entry name" value="ETHRSPELEMNT"/>
</dbReference>
<dbReference type="EMBL" id="LFYR01001942">
    <property type="protein sequence ID" value="KMZ58441.1"/>
    <property type="molecule type" value="Genomic_DNA"/>
</dbReference>
<keyword evidence="5" id="KW-0539">Nucleus</keyword>
<evidence type="ECO:0000256" key="2">
    <source>
        <dbReference type="ARBA" id="ARBA00023015"/>
    </source>
</evidence>
<dbReference type="AlphaFoldDB" id="A0A0K9NNU8"/>
<keyword evidence="3" id="KW-0238">DNA-binding</keyword>
<dbReference type="GO" id="GO:0006950">
    <property type="term" value="P:response to stress"/>
    <property type="evidence" value="ECO:0000318"/>
    <property type="project" value="GO_Central"/>
</dbReference>
<evidence type="ECO:0000259" key="8">
    <source>
        <dbReference type="PROSITE" id="PS51032"/>
    </source>
</evidence>
<dbReference type="InterPro" id="IPR016177">
    <property type="entry name" value="DNA-bd_dom_sf"/>
</dbReference>
<dbReference type="PROSITE" id="PS51032">
    <property type="entry name" value="AP2_ERF"/>
    <property type="match status" value="1"/>
</dbReference>
<evidence type="ECO:0000313" key="9">
    <source>
        <dbReference type="EMBL" id="KMZ58441.1"/>
    </source>
</evidence>
<reference evidence="10" key="1">
    <citation type="journal article" date="2016" name="Nature">
        <title>The genome of the seagrass Zostera marina reveals angiosperm adaptation to the sea.</title>
        <authorList>
            <person name="Olsen J.L."/>
            <person name="Rouze P."/>
            <person name="Verhelst B."/>
            <person name="Lin Y.-C."/>
            <person name="Bayer T."/>
            <person name="Collen J."/>
            <person name="Dattolo E."/>
            <person name="De Paoli E."/>
            <person name="Dittami S."/>
            <person name="Maumus F."/>
            <person name="Michel G."/>
            <person name="Kersting A."/>
            <person name="Lauritano C."/>
            <person name="Lohaus R."/>
            <person name="Toepel M."/>
            <person name="Tonon T."/>
            <person name="Vanneste K."/>
            <person name="Amirebrahimi M."/>
            <person name="Brakel J."/>
            <person name="Bostroem C."/>
            <person name="Chovatia M."/>
            <person name="Grimwood J."/>
            <person name="Jenkins J.W."/>
            <person name="Jueterbock A."/>
            <person name="Mraz A."/>
            <person name="Stam W.T."/>
            <person name="Tice H."/>
            <person name="Bornberg-Bauer E."/>
            <person name="Green P.J."/>
            <person name="Pearson G.A."/>
            <person name="Procaccini G."/>
            <person name="Duarte C.M."/>
            <person name="Schmutz J."/>
            <person name="Reusch T.B.H."/>
            <person name="Van de Peer Y."/>
        </authorList>
    </citation>
    <scope>NUCLEOTIDE SEQUENCE [LARGE SCALE GENOMIC DNA]</scope>
    <source>
        <strain evidence="10">cv. Finnish</strain>
    </source>
</reference>
<dbReference type="Gene3D" id="3.30.730.10">
    <property type="entry name" value="AP2/ERF domain"/>
    <property type="match status" value="1"/>
</dbReference>
<dbReference type="Proteomes" id="UP000036987">
    <property type="component" value="Unassembled WGS sequence"/>
</dbReference>
<dbReference type="FunFam" id="3.30.730.10:FF:000001">
    <property type="entry name" value="Ethylene-responsive transcription factor 2"/>
    <property type="match status" value="1"/>
</dbReference>
<dbReference type="GO" id="GO:0003700">
    <property type="term" value="F:DNA-binding transcription factor activity"/>
    <property type="evidence" value="ECO:0000318"/>
    <property type="project" value="GO_Central"/>
</dbReference>
<protein>
    <recommendedName>
        <fullName evidence="8">AP2/ERF domain-containing protein</fullName>
    </recommendedName>
</protein>
<feature type="compositionally biased region" description="Low complexity" evidence="7">
    <location>
        <begin position="28"/>
        <end position="47"/>
    </location>
</feature>
<comment type="caution">
    <text evidence="9">The sequence shown here is derived from an EMBL/GenBank/DDBJ whole genome shotgun (WGS) entry which is preliminary data.</text>
</comment>
<dbReference type="InterPro" id="IPR036955">
    <property type="entry name" value="AP2/ERF_dom_sf"/>
</dbReference>
<feature type="domain" description="AP2/ERF" evidence="8">
    <location>
        <begin position="62"/>
        <end position="119"/>
    </location>
</feature>
<evidence type="ECO:0000256" key="7">
    <source>
        <dbReference type="SAM" id="MobiDB-lite"/>
    </source>
</evidence>
<keyword evidence="10" id="KW-1185">Reference proteome</keyword>
<dbReference type="GO" id="GO:0045893">
    <property type="term" value="P:positive regulation of DNA-templated transcription"/>
    <property type="evidence" value="ECO:0000318"/>
    <property type="project" value="GO_Central"/>
</dbReference>
<evidence type="ECO:0000256" key="1">
    <source>
        <dbReference type="ARBA" id="ARBA00004123"/>
    </source>
</evidence>
<organism evidence="9 10">
    <name type="scientific">Zostera marina</name>
    <name type="common">Eelgrass</name>
    <dbReference type="NCBI Taxonomy" id="29655"/>
    <lineage>
        <taxon>Eukaryota</taxon>
        <taxon>Viridiplantae</taxon>
        <taxon>Streptophyta</taxon>
        <taxon>Embryophyta</taxon>
        <taxon>Tracheophyta</taxon>
        <taxon>Spermatophyta</taxon>
        <taxon>Magnoliopsida</taxon>
        <taxon>Liliopsida</taxon>
        <taxon>Zosteraceae</taxon>
        <taxon>Zostera</taxon>
    </lineage>
</organism>
<feature type="region of interest" description="Disordered" evidence="7">
    <location>
        <begin position="1"/>
        <end position="63"/>
    </location>
</feature>
<dbReference type="InterPro" id="IPR001471">
    <property type="entry name" value="AP2/ERF_dom"/>
</dbReference>
<dbReference type="STRING" id="29655.A0A0K9NNU8"/>
<evidence type="ECO:0000256" key="5">
    <source>
        <dbReference type="ARBA" id="ARBA00023242"/>
    </source>
</evidence>
<evidence type="ECO:0000256" key="4">
    <source>
        <dbReference type="ARBA" id="ARBA00023163"/>
    </source>
</evidence>
<sequence length="310" mass="33889">MEEGADQSRCPIEQYHHRNQPSTEVDDSSNNNGTSSSNSSCTRSPTRCCRRGKGGPDNGKFRYRGVRQRSWGKWVAEIREPRKRTRKWLGTFSTAVEAAKAYDRAAVMLYGSRAQLNLQPSAPVRSSASSSSTSTLRPLLPRPSGFIFPTGAGSKVANVNPSVFVYPTNRTDAGDYYLYNKCNNFSDTSSPSPRVNYIQQELQFLQQEQDLVQDAVLHPPTTLLGPSTTSPTLLMTGAVNSLDISSKTTSPSTLLEPDFPAEGDTSLVQQPPSSTSGIAVGGGIMSPPVWDDYTTSCLWDDPMDPFLFDL</sequence>
<accession>A0A0K9NNU8</accession>
<feature type="region of interest" description="Disordered" evidence="7">
    <location>
        <begin position="247"/>
        <end position="274"/>
    </location>
</feature>
<proteinExistence type="inferred from homology"/>
<dbReference type="GO" id="GO:0000976">
    <property type="term" value="F:transcription cis-regulatory region binding"/>
    <property type="evidence" value="ECO:0000318"/>
    <property type="project" value="GO_Central"/>
</dbReference>
<dbReference type="PANTHER" id="PTHR31241">
    <property type="entry name" value="DEHYDRATION-RESPONSIVE ELEMENT-BINDING PROTEIN 2C"/>
    <property type="match status" value="1"/>
</dbReference>